<accession>A0A074WJC3</accession>
<dbReference type="RefSeq" id="XP_013427430.1">
    <property type="nucleotide sequence ID" value="XM_013571976.1"/>
</dbReference>
<dbReference type="AlphaFoldDB" id="A0A074WJC3"/>
<keyword evidence="3" id="KW-1185">Reference proteome</keyword>
<evidence type="ECO:0000313" key="3">
    <source>
        <dbReference type="Proteomes" id="UP000027730"/>
    </source>
</evidence>
<proteinExistence type="predicted"/>
<protein>
    <submittedName>
        <fullName evidence="2">Uncharacterized protein</fullName>
    </submittedName>
</protein>
<dbReference type="GeneID" id="25410446"/>
<feature type="region of interest" description="Disordered" evidence="1">
    <location>
        <begin position="245"/>
        <end position="278"/>
    </location>
</feature>
<dbReference type="OrthoDB" id="3915676at2759"/>
<feature type="compositionally biased region" description="Basic and acidic residues" evidence="1">
    <location>
        <begin position="263"/>
        <end position="278"/>
    </location>
</feature>
<dbReference type="HOGENOM" id="CLU_997421_0_0_1"/>
<sequence length="278" mass="31945">MSTSVTHVFTVDDIPLGPDGKTPLRRSKRIRKVKGDHVLIEEEQTIKGIDYKRRLLYDENIKKTVKLYANRALNVNLDNLWPGRIVKAIACYPQTNLKIEPYDGKTAATRLAGPVEAKFRYMIVVCRTDQGVTAVPLYTLSEAKMRASRWEEYVSVCTEPLWRGETPWAGMPILAKFNKEYDCEDKCFADLSRLHFIGQNEAIAHDVGRVTGGEYKRLMDLINMKERQFRTAAFANFDTNNNAPEIYSPWTPTKPHQPLPGRRYADDRTRRMDAKKFA</sequence>
<gene>
    <name evidence="2" type="ORF">M436DRAFT_46079</name>
</gene>
<evidence type="ECO:0000256" key="1">
    <source>
        <dbReference type="SAM" id="MobiDB-lite"/>
    </source>
</evidence>
<reference evidence="2 3" key="1">
    <citation type="journal article" date="2014" name="BMC Genomics">
        <title>Genome sequencing of four Aureobasidium pullulans varieties: biotechnological potential, stress tolerance, and description of new species.</title>
        <authorList>
            <person name="Gostin Ar C."/>
            <person name="Ohm R.A."/>
            <person name="Kogej T."/>
            <person name="Sonjak S."/>
            <person name="Turk M."/>
            <person name="Zajc J."/>
            <person name="Zalar P."/>
            <person name="Grube M."/>
            <person name="Sun H."/>
            <person name="Han J."/>
            <person name="Sharma A."/>
            <person name="Chiniquy J."/>
            <person name="Ngan C.Y."/>
            <person name="Lipzen A."/>
            <person name="Barry K."/>
            <person name="Grigoriev I.V."/>
            <person name="Gunde-Cimerman N."/>
        </authorList>
    </citation>
    <scope>NUCLEOTIDE SEQUENCE [LARGE SCALE GENOMIC DNA]</scope>
    <source>
        <strain evidence="2 3">CBS 147.97</strain>
    </source>
</reference>
<dbReference type="EMBL" id="KL584709">
    <property type="protein sequence ID" value="KEQ73235.1"/>
    <property type="molecule type" value="Genomic_DNA"/>
</dbReference>
<organism evidence="2 3">
    <name type="scientific">Aureobasidium namibiae CBS 147.97</name>
    <dbReference type="NCBI Taxonomy" id="1043004"/>
    <lineage>
        <taxon>Eukaryota</taxon>
        <taxon>Fungi</taxon>
        <taxon>Dikarya</taxon>
        <taxon>Ascomycota</taxon>
        <taxon>Pezizomycotina</taxon>
        <taxon>Dothideomycetes</taxon>
        <taxon>Dothideomycetidae</taxon>
        <taxon>Dothideales</taxon>
        <taxon>Saccotheciaceae</taxon>
        <taxon>Aureobasidium</taxon>
    </lineage>
</organism>
<name>A0A074WJC3_9PEZI</name>
<evidence type="ECO:0000313" key="2">
    <source>
        <dbReference type="EMBL" id="KEQ73235.1"/>
    </source>
</evidence>
<dbReference type="Proteomes" id="UP000027730">
    <property type="component" value="Unassembled WGS sequence"/>
</dbReference>